<keyword evidence="1" id="KW-1133">Transmembrane helix</keyword>
<name>A0A0F9UWC7_9ZZZZ</name>
<proteinExistence type="predicted"/>
<reference evidence="2" key="1">
    <citation type="journal article" date="2015" name="Nature">
        <title>Complex archaea that bridge the gap between prokaryotes and eukaryotes.</title>
        <authorList>
            <person name="Spang A."/>
            <person name="Saw J.H."/>
            <person name="Jorgensen S.L."/>
            <person name="Zaremba-Niedzwiedzka K."/>
            <person name="Martijn J."/>
            <person name="Lind A.E."/>
            <person name="van Eijk R."/>
            <person name="Schleper C."/>
            <person name="Guy L."/>
            <person name="Ettema T.J."/>
        </authorList>
    </citation>
    <scope>NUCLEOTIDE SEQUENCE</scope>
</reference>
<accession>A0A0F9UWC7</accession>
<keyword evidence="1" id="KW-0812">Transmembrane</keyword>
<dbReference type="EMBL" id="LAZR01000782">
    <property type="protein sequence ID" value="KKN57938.1"/>
    <property type="molecule type" value="Genomic_DNA"/>
</dbReference>
<sequence>MKKKTAFLIVSIFLLEFLNITNWVISFDNILYNLEVNKGEYYMNEEIKVNASWQLNYDPINEKAYVQIRMYDSQTNKIVWNSSKYNVIGSFTENWSINILHLNMTMTNNTSIIYIKFFSYHWQIGIGEDNSFLDIIEIKIVKRIPLCRVTGLKERLNFGENLTLSVTFYDNIIENNTFFSNQLVWFMILSNNSKLYQHNYTTNQFGTIEIIIYSQYHLNYGVNSLQFSILNNLVYNNSIFQYQIFLEKNRVFTDLILFKDILNRHEDLEIELFYYYFNNSLKPLKNESVKLVIYNNQDTIFSKIYSTDEFGILFITISLELFNFSIERNELKLILKYDGSQFLRNKSVILGLNINPSALKNGMSSNVLIFIPFLIIFSLILFFLWYKYRRVQTKMLTEIIFKY</sequence>
<organism evidence="2">
    <name type="scientific">marine sediment metagenome</name>
    <dbReference type="NCBI Taxonomy" id="412755"/>
    <lineage>
        <taxon>unclassified sequences</taxon>
        <taxon>metagenomes</taxon>
        <taxon>ecological metagenomes</taxon>
    </lineage>
</organism>
<gene>
    <name evidence="2" type="ORF">LCGC14_0557210</name>
</gene>
<comment type="caution">
    <text evidence="2">The sequence shown here is derived from an EMBL/GenBank/DDBJ whole genome shotgun (WGS) entry which is preliminary data.</text>
</comment>
<dbReference type="AlphaFoldDB" id="A0A0F9UWC7"/>
<keyword evidence="1" id="KW-0472">Membrane</keyword>
<protein>
    <submittedName>
        <fullName evidence="2">Uncharacterized protein</fullName>
    </submittedName>
</protein>
<feature type="transmembrane region" description="Helical" evidence="1">
    <location>
        <begin position="367"/>
        <end position="386"/>
    </location>
</feature>
<evidence type="ECO:0000256" key="1">
    <source>
        <dbReference type="SAM" id="Phobius"/>
    </source>
</evidence>
<evidence type="ECO:0000313" key="2">
    <source>
        <dbReference type="EMBL" id="KKN57938.1"/>
    </source>
</evidence>